<dbReference type="InterPro" id="IPR036844">
    <property type="entry name" value="Hint_dom_sf"/>
</dbReference>
<evidence type="ECO:0000256" key="1">
    <source>
        <dbReference type="SAM" id="MobiDB-lite"/>
    </source>
</evidence>
<feature type="compositionally biased region" description="Polar residues" evidence="1">
    <location>
        <begin position="2188"/>
        <end position="2207"/>
    </location>
</feature>
<accession>A0ABS9H7L0</accession>
<evidence type="ECO:0000313" key="4">
    <source>
        <dbReference type="Proteomes" id="UP001201161"/>
    </source>
</evidence>
<feature type="region of interest" description="Disordered" evidence="1">
    <location>
        <begin position="2233"/>
        <end position="2284"/>
    </location>
</feature>
<reference evidence="3 4" key="1">
    <citation type="submission" date="2022-01" db="EMBL/GenBank/DDBJ databases">
        <title>Nocardioides sp. nov., an actinomycete isolated from mining soil.</title>
        <authorList>
            <person name="Liu L."/>
        </authorList>
    </citation>
    <scope>NUCLEOTIDE SEQUENCE [LARGE SCALE GENOMIC DNA]</scope>
    <source>
        <strain evidence="3 4">KLBMP 9356</strain>
    </source>
</reference>
<feature type="region of interest" description="Disordered" evidence="1">
    <location>
        <begin position="620"/>
        <end position="658"/>
    </location>
</feature>
<dbReference type="CDD" id="cd00081">
    <property type="entry name" value="Hint"/>
    <property type="match status" value="1"/>
</dbReference>
<dbReference type="InterPro" id="IPR013783">
    <property type="entry name" value="Ig-like_fold"/>
</dbReference>
<dbReference type="InterPro" id="IPR050708">
    <property type="entry name" value="T6SS_VgrG/RHS"/>
</dbReference>
<feature type="compositionally biased region" description="Low complexity" evidence="1">
    <location>
        <begin position="633"/>
        <end position="655"/>
    </location>
</feature>
<dbReference type="Pfam" id="PF07591">
    <property type="entry name" value="PT-HINT"/>
    <property type="match status" value="1"/>
</dbReference>
<dbReference type="RefSeq" id="WP_236398466.1">
    <property type="nucleotide sequence ID" value="NZ_JAKJHZ010000003.1"/>
</dbReference>
<feature type="compositionally biased region" description="Polar residues" evidence="1">
    <location>
        <begin position="2271"/>
        <end position="2282"/>
    </location>
</feature>
<dbReference type="Pfam" id="PF14437">
    <property type="entry name" value="MafB19-deam"/>
    <property type="match status" value="1"/>
</dbReference>
<dbReference type="InterPro" id="IPR006530">
    <property type="entry name" value="YD"/>
</dbReference>
<dbReference type="Pfam" id="PF05593">
    <property type="entry name" value="RHS_repeat"/>
    <property type="match status" value="1"/>
</dbReference>
<name>A0ABS9H7L0_9ACTN</name>
<sequence length="2754" mass="294483">MTGRARVIEGNVGSTGVAVRSFLARWVGLLLVIGICQIVVQATLAPARAVTAVAVDTPTLLHGNGARLTWRRAADSDFTRYDVHRGTAAGFTATDANRIARIGSRVTNTFTDDSAKGSTTYYYKVVVVTASGSASSEVAATLPAAGTSRLLIPATPSTVDATSIGALSSTSTFACGNDTSWGGAGYIYAGSDTTTWILRSLLRFDLKDIPAKATITKADLGLTYIATSNTDTGMRAHRMTQGWTEGTVTSAQCGPGAGATWRESAPGVQWRKATAFATGGTYDATGIAPTGGTHSRATAGKDTFNLTSMVQAWANGSPNHGLLLKQATEDRTTASRVTYNSDDATTAANRPVLDVTWTDATKNVARSTSVDTAAPLPGSTVSGTTTLGAEASAARGGATVTFKIDGTAVGTDATAPYALSWNSASVSSAQHTLTTEVSTPSGVVETSSSTFTVDNSPAPTGVAITTPAEGAKVGGSVTVNATATDDRAVSKVVLSVDGSVVETDTAAPFSFTWNTLAPLTQAFNGSHVLKVEAVDDSGRTTESSVRNVTVDNNLVGSTAGPFKASFFLNEVGSSNYTPFVLPQMLETDRSFTTATTETTTYGSGSTGTKGGTLTTSPSCDACGSGSTTATLQSTDSGAASTSGSKSGSNSTSATTDPASIEVIETAQPSDDPVSPYGFKLDVDVTNQSTIPWKSNTTGTGLQLWYRWYTDDGVVLFEAPGTDYFPSTLQPGQTKLIPVTVEPPPLLNGAQRDRIRLRFDIYDSANGKWFSQGGNAPVDNPVIVNKIQSENLGLERYWQYEQLATGAGSSAYTNANNGNLLWRWSPWATPGRGISSIVDLTYNSLEEHSDSPAGENVSLNVSGLLRFGSRLDIHPNQADKSTGQNTRYVRFVDGDGSAHEFTGQLDSSGNVVWTEPAGVNLYLRSYPSTTDARKYWALTRPDNLTYWFDQDGYPRLVEDTNGNLLEFVLEATPPGQDPGGPKMRVTKVVDPGGRAYVVDYYDKDEVKGGRVRGNVQSIADHSGSLLLFDYYDDGNLMRVTQQGGTTAAGVAVADRSFVFTYTNPKGDAPALATAAERLNPPQKVTQSVKLYSVIDPRKNETTFAYWGPTPDSKNRWKLKSWNDRLGNQTSFTHDWANRTMTTALPLGRTYVYGYDLSGRVTKMTNPRSEVSLMEWTADNKVSKVTFPTGKTNTFTYNANGYLTSQTNELGEKSVITYEDRKVDALDTRLHWNVIKERVMPMGVATTTDANDFVWRYGADSRGNITSITDPEGSRTSTADDFTTRYTYGAPGTATAGLTLTKTMPMGGVTRYEYHVSGQPSKITDPVGALTTFGYDADSRAQWMQDAVHQGDSGTDVRAFRTYYDFDEFGRVVRQSAPKSTVADRGTLVWSVTEQDPNDNAVSKYIPVFADASGAPVDPSTPRTVAVYDKMDQVVSNTEPGGAQTTMVYDAAGRTASMTRPRGQGTSAQDFTTVTTYDLLDRATRTAQYGLSATDVRYTHTCYDLAGDAVAQVSAGAGVATVDCGALGAYTHVTRMAYDAAHQLTTKTDPMGRQSRTAYDANGRTTWSETDIDRGAARVQRTTMYYDQRGLTTRQVEVFDKQAGRELTTITQYDQDGRETLTASPRAVDADGGAGTYTQFATRKTYDANGQMVREEQPTKSGEEKRYVHASYDKLGRTLWTSLPTTETDPNLVSDLAKTENTYYDPGWIRTLGKNANPALLFDYNALGQQTSRLPAKPGTADDWNYARRTSWTYTPDGMKSSMTDYQGGITTWEYDLHDNIVKAYDPAGQSVGFDSAVSTRASYNGFDEAIETSYKRDSEANWKYTEFTYDREGQITLRLENSERDAAGAQVKAPKRVELTYDQSGFMTRQVNLGTTGDCVDDERTDTTYYDTGWERQRTLRRAKAGCGPDSATWGVRQTTSWTHFDNGKLQTLTTKDTSGRTTEAHDVGYFASGRYEDGNRVTDSYLLLRSETSADTGGDATKCVAASRCNRTYEYDARGKVLKDDMGNGTVITYAYDQPSYLDGDQTLRSGNVTTQVSDGTTTNKRYLGTRLTETLVGGTSVSKTWYDDFGNQDCVTKTGGTKADCNGPRDRASANVLTEYTYDPLDRQIAQASYEGAGAPTDSSQYIYDALDRTLQETEQHENTANSRTTDFSYIGLTTQVGEEKQTGGTDPRTKTYSYNAMGQRISMTDVSSKTDNTQPKESYTYGNDVHGSPSQLLDEDGKVEASYGYDAYGNAQDDQGGESLSSGDTDDQAPLNPYRFSGKRLDSGTAGTNENATSMNMGARRYGLDTGRFLQEDMFQSSLGDLGLSTDPLTQNRYALAGGNPVSNIEIDGHMALADGGGGGTTSGGTSTESSGESSTSEDSTDSEESDDDDDGGGIGGWFSDRAEDVSDFADDAGDWVSDNASEIGHGALDVAGLVPVIGEVADLGNAAWYAAEGDYANAALSAAAAVPLAGYGASAVKAGKYAKKATDAVQGAQDAATASKTASKMCSFSGSTKVVMADGSTKAISKVAVGDEVQARDPETGERVGKKVLETFVHTDTLVKLKVGRESITTTTDHPFWNVDDAEYQRADELDRGDRVLASDGRVVKVRGIRAGSARTGTAYNLEVADIHTYQVGDAGVLVHNSCKTQAAFDDLSSMRSELGLGEHAGKGSPTLARLDVEGQGSTYGISGHGQDVTMKSNAISRTHAEGDAMQQVVNRGGAGGSNASMYIDHPGGLCKACGTFGGVRTMADEAGIGRLDVFWPGGGTTL</sequence>
<feature type="region of interest" description="Disordered" evidence="1">
    <location>
        <begin position="2188"/>
        <end position="2219"/>
    </location>
</feature>
<evidence type="ECO:0000259" key="2">
    <source>
        <dbReference type="SMART" id="SM00306"/>
    </source>
</evidence>
<dbReference type="InterPro" id="IPR058535">
    <property type="entry name" value="MafB19-deam"/>
</dbReference>
<organism evidence="3 4">
    <name type="scientific">Nocardioides potassii</name>
    <dbReference type="NCBI Taxonomy" id="2911371"/>
    <lineage>
        <taxon>Bacteria</taxon>
        <taxon>Bacillati</taxon>
        <taxon>Actinomycetota</taxon>
        <taxon>Actinomycetes</taxon>
        <taxon>Propionibacteriales</taxon>
        <taxon>Nocardioidaceae</taxon>
        <taxon>Nocardioides</taxon>
    </lineage>
</organism>
<feature type="region of interest" description="Disordered" evidence="1">
    <location>
        <begin position="2336"/>
        <end position="2387"/>
    </location>
</feature>
<dbReference type="Gene3D" id="2.170.16.10">
    <property type="entry name" value="Hedgehog/Intein (Hint) domain"/>
    <property type="match status" value="1"/>
</dbReference>
<feature type="compositionally biased region" description="Acidic residues" evidence="1">
    <location>
        <begin position="2365"/>
        <end position="2378"/>
    </location>
</feature>
<dbReference type="Gene3D" id="2.60.40.10">
    <property type="entry name" value="Immunoglobulins"/>
    <property type="match status" value="3"/>
</dbReference>
<dbReference type="Gene3D" id="2.180.10.10">
    <property type="entry name" value="RHS repeat-associated core"/>
    <property type="match status" value="3"/>
</dbReference>
<keyword evidence="4" id="KW-1185">Reference proteome</keyword>
<protein>
    <submittedName>
        <fullName evidence="3">Ig-like domain-containing protein</fullName>
    </submittedName>
</protein>
<feature type="domain" description="Hint" evidence="2">
    <location>
        <begin position="2492"/>
        <end position="2587"/>
    </location>
</feature>
<dbReference type="InterPro" id="IPR022385">
    <property type="entry name" value="Rhs_assc_core"/>
</dbReference>
<comment type="caution">
    <text evidence="3">The sequence shown here is derived from an EMBL/GenBank/DDBJ whole genome shotgun (WGS) entry which is preliminary data.</text>
</comment>
<dbReference type="InterPro" id="IPR003587">
    <property type="entry name" value="Hint_dom_N"/>
</dbReference>
<dbReference type="Proteomes" id="UP001201161">
    <property type="component" value="Unassembled WGS sequence"/>
</dbReference>
<dbReference type="NCBIfam" id="NF033679">
    <property type="entry name" value="DNRLRE_dom"/>
    <property type="match status" value="1"/>
</dbReference>
<evidence type="ECO:0000313" key="3">
    <source>
        <dbReference type="EMBL" id="MCF6376449.1"/>
    </source>
</evidence>
<dbReference type="InterPro" id="IPR031325">
    <property type="entry name" value="RHS_repeat"/>
</dbReference>
<gene>
    <name evidence="3" type="ORF">L2K70_02430</name>
</gene>
<dbReference type="EMBL" id="JAKJHZ010000003">
    <property type="protein sequence ID" value="MCF6376449.1"/>
    <property type="molecule type" value="Genomic_DNA"/>
</dbReference>
<dbReference type="Pfam" id="PF17957">
    <property type="entry name" value="Big_7"/>
    <property type="match status" value="2"/>
</dbReference>
<dbReference type="NCBIfam" id="TIGR03696">
    <property type="entry name" value="Rhs_assc_core"/>
    <property type="match status" value="1"/>
</dbReference>
<dbReference type="PANTHER" id="PTHR32305">
    <property type="match status" value="1"/>
</dbReference>
<dbReference type="SMART" id="SM00306">
    <property type="entry name" value="HintN"/>
    <property type="match status" value="1"/>
</dbReference>
<feature type="compositionally biased region" description="Low complexity" evidence="1">
    <location>
        <begin position="2350"/>
        <end position="2364"/>
    </location>
</feature>
<dbReference type="SUPFAM" id="SSF51294">
    <property type="entry name" value="Hedgehog/intein (Hint) domain"/>
    <property type="match status" value="1"/>
</dbReference>
<dbReference type="PANTHER" id="PTHR32305:SF15">
    <property type="entry name" value="PROTEIN RHSA-RELATED"/>
    <property type="match status" value="1"/>
</dbReference>
<dbReference type="CDD" id="cd20745">
    <property type="entry name" value="FIX_RhsA_AHH_HNH-like"/>
    <property type="match status" value="1"/>
</dbReference>
<proteinExistence type="predicted"/>
<dbReference type="NCBIfam" id="TIGR01643">
    <property type="entry name" value="YD_repeat_2x"/>
    <property type="match status" value="3"/>
</dbReference>